<keyword evidence="13" id="KW-1185">Reference proteome</keyword>
<dbReference type="GO" id="GO:0008381">
    <property type="term" value="F:mechanosensitive monoatomic ion channel activity"/>
    <property type="evidence" value="ECO:0007669"/>
    <property type="project" value="TreeGrafter"/>
</dbReference>
<comment type="subcellular location">
    <subcellularLocation>
        <location evidence="1">Membrane</location>
        <topology evidence="1">Multi-pass membrane protein</topology>
    </subcellularLocation>
</comment>
<name>A0AAV8U710_9ROSI</name>
<proteinExistence type="inferred from homology"/>
<evidence type="ECO:0000256" key="2">
    <source>
        <dbReference type="ARBA" id="ARBA00008017"/>
    </source>
</evidence>
<evidence type="ECO:0000256" key="3">
    <source>
        <dbReference type="ARBA" id="ARBA00022448"/>
    </source>
</evidence>
<dbReference type="GO" id="GO:0050982">
    <property type="term" value="P:detection of mechanical stimulus"/>
    <property type="evidence" value="ECO:0007669"/>
    <property type="project" value="TreeGrafter"/>
</dbReference>
<dbReference type="InterPro" id="IPR016688">
    <property type="entry name" value="MscS-like_plants/fungi"/>
</dbReference>
<dbReference type="PIRSF" id="PIRSF017209">
    <property type="entry name" value="Memb_At2g17000_prd"/>
    <property type="match status" value="1"/>
</dbReference>
<evidence type="ECO:0000256" key="1">
    <source>
        <dbReference type="ARBA" id="ARBA00004141"/>
    </source>
</evidence>
<feature type="transmembrane region" description="Helical" evidence="10">
    <location>
        <begin position="188"/>
        <end position="209"/>
    </location>
</feature>
<evidence type="ECO:0000256" key="7">
    <source>
        <dbReference type="ARBA" id="ARBA00023136"/>
    </source>
</evidence>
<comment type="caution">
    <text evidence="12">The sequence shown here is derived from an EMBL/GenBank/DDBJ whole genome shotgun (WGS) entry which is preliminary data.</text>
</comment>
<feature type="compositionally biased region" description="Basic and acidic residues" evidence="9">
    <location>
        <begin position="1"/>
        <end position="12"/>
    </location>
</feature>
<evidence type="ECO:0000256" key="4">
    <source>
        <dbReference type="ARBA" id="ARBA00022692"/>
    </source>
</evidence>
<gene>
    <name evidence="12" type="ORF">K2173_009395</name>
</gene>
<keyword evidence="8" id="KW-0407">Ion channel</keyword>
<evidence type="ECO:0000256" key="8">
    <source>
        <dbReference type="ARBA" id="ARBA00023303"/>
    </source>
</evidence>
<evidence type="ECO:0000313" key="13">
    <source>
        <dbReference type="Proteomes" id="UP001159364"/>
    </source>
</evidence>
<feature type="transmembrane region" description="Helical" evidence="10">
    <location>
        <begin position="432"/>
        <end position="451"/>
    </location>
</feature>
<feature type="transmembrane region" description="Helical" evidence="10">
    <location>
        <begin position="144"/>
        <end position="167"/>
    </location>
</feature>
<dbReference type="PROSITE" id="PS50222">
    <property type="entry name" value="EF_HAND_2"/>
    <property type="match status" value="1"/>
</dbReference>
<comment type="similarity">
    <text evidence="2">Belongs to the MscS (TC 1.A.23) family.</text>
</comment>
<dbReference type="Gene3D" id="2.30.30.60">
    <property type="match status" value="1"/>
</dbReference>
<reference evidence="12 13" key="1">
    <citation type="submission" date="2021-09" db="EMBL/GenBank/DDBJ databases">
        <title>Genomic insights and catalytic innovation underlie evolution of tropane alkaloids biosynthesis.</title>
        <authorList>
            <person name="Wang Y.-J."/>
            <person name="Tian T."/>
            <person name="Huang J.-P."/>
            <person name="Huang S.-X."/>
        </authorList>
    </citation>
    <scope>NUCLEOTIDE SEQUENCE [LARGE SCALE GENOMIC DNA]</scope>
    <source>
        <strain evidence="12">KIB-2018</strain>
        <tissue evidence="12">Leaf</tissue>
    </source>
</reference>
<dbReference type="Pfam" id="PF00924">
    <property type="entry name" value="MS_channel_2nd"/>
    <property type="match status" value="1"/>
</dbReference>
<keyword evidence="5 10" id="KW-1133">Transmembrane helix</keyword>
<sequence length="634" mass="73008">MEGQDQRGHEGEGELAIIISSNGEAPEVNGDKNPKKMSSSKESWPASPDISEDEPSKNKPVIEDHIGPSYSHDWGSPGDQDDDNNEEIYEKVKLRRRKQKIVKAGIFIEWIASLCILGCFVASLTVEELRKTVIWKLKFWKWCMLMMVIFCGMLATSWFLRFIGFINRRNYKMRINDLPFVHCLKRSVQVFIWIGLVLLVWVCLINRGIERSESAKKILKLITWTLVALLVGTFLWLLKTVLLEVTSSKFRVDAFFDRMQQSSFQAYILETLLGPPLTELSSAGGSSTYAKKERVKNKKLILKELHKMEKEEISSRIMNVWVERVINGAFHDQDDEITGVVIRSETEAIAAAYKIFRNVAQPACKYISEDDLRRFFPREELHVVFAMFDGWQTGHIDRKSLADWVVRVYQERRRLAFTLDDTRAAIKQLNKVMSVIVVVVTIIIWLLLIKITTSETIAIFLTAAAFAFGNTFKTIFEASVFIFAVHPFDIGDRCVVDGVPLVVEEMDILTTVFLKLDNEKIYYPNSVLATKPISNYYRSPDMGESVEFAIDFTAPLKKISVLKARIKQYLETNPVYWRPNHSVVLKETESNSKLKMIIHCNHTMNFQNFGEKNKRRTELILELKKIFEELDIQS</sequence>
<dbReference type="EMBL" id="JAIWQS010000001">
    <property type="protein sequence ID" value="KAJ8773964.1"/>
    <property type="molecule type" value="Genomic_DNA"/>
</dbReference>
<feature type="region of interest" description="Disordered" evidence="9">
    <location>
        <begin position="1"/>
        <end position="62"/>
    </location>
</feature>
<accession>A0AAV8U710</accession>
<dbReference type="InterPro" id="IPR002048">
    <property type="entry name" value="EF_hand_dom"/>
</dbReference>
<dbReference type="GO" id="GO:0005509">
    <property type="term" value="F:calcium ion binding"/>
    <property type="evidence" value="ECO:0007669"/>
    <property type="project" value="InterPro"/>
</dbReference>
<dbReference type="InterPro" id="IPR006685">
    <property type="entry name" value="MscS_channel_2nd"/>
</dbReference>
<dbReference type="SUPFAM" id="SSF50182">
    <property type="entry name" value="Sm-like ribonucleoproteins"/>
    <property type="match status" value="1"/>
</dbReference>
<keyword evidence="6" id="KW-0406">Ion transport</keyword>
<dbReference type="FunFam" id="2.30.30.60:FF:000003">
    <property type="entry name" value="Predicted mechanosensitive ion channel"/>
    <property type="match status" value="1"/>
</dbReference>
<evidence type="ECO:0000259" key="11">
    <source>
        <dbReference type="PROSITE" id="PS50222"/>
    </source>
</evidence>
<feature type="transmembrane region" description="Helical" evidence="10">
    <location>
        <begin position="101"/>
        <end position="124"/>
    </location>
</feature>
<evidence type="ECO:0000256" key="5">
    <source>
        <dbReference type="ARBA" id="ARBA00022989"/>
    </source>
</evidence>
<protein>
    <recommendedName>
        <fullName evidence="11">EF-hand domain-containing protein</fullName>
    </recommendedName>
</protein>
<dbReference type="GO" id="GO:0005886">
    <property type="term" value="C:plasma membrane"/>
    <property type="evidence" value="ECO:0007669"/>
    <property type="project" value="UniProtKB-ARBA"/>
</dbReference>
<dbReference type="PANTHER" id="PTHR31618">
    <property type="entry name" value="MECHANOSENSITIVE ION CHANNEL PROTEIN 5"/>
    <property type="match status" value="1"/>
</dbReference>
<keyword evidence="4 10" id="KW-0812">Transmembrane</keyword>
<feature type="transmembrane region" description="Helical" evidence="10">
    <location>
        <begin position="457"/>
        <end position="476"/>
    </location>
</feature>
<feature type="domain" description="EF-hand" evidence="11">
    <location>
        <begin position="376"/>
        <end position="411"/>
    </location>
</feature>
<dbReference type="AlphaFoldDB" id="A0AAV8U710"/>
<keyword evidence="7 10" id="KW-0472">Membrane</keyword>
<keyword evidence="3" id="KW-0813">Transport</keyword>
<evidence type="ECO:0000256" key="6">
    <source>
        <dbReference type="ARBA" id="ARBA00023065"/>
    </source>
</evidence>
<feature type="transmembrane region" description="Helical" evidence="10">
    <location>
        <begin position="221"/>
        <end position="242"/>
    </location>
</feature>
<evidence type="ECO:0000256" key="10">
    <source>
        <dbReference type="SAM" id="Phobius"/>
    </source>
</evidence>
<evidence type="ECO:0000313" key="12">
    <source>
        <dbReference type="EMBL" id="KAJ8773964.1"/>
    </source>
</evidence>
<dbReference type="InterPro" id="IPR010920">
    <property type="entry name" value="LSM_dom_sf"/>
</dbReference>
<dbReference type="Proteomes" id="UP001159364">
    <property type="component" value="Linkage Group LG01"/>
</dbReference>
<organism evidence="12 13">
    <name type="scientific">Erythroxylum novogranatense</name>
    <dbReference type="NCBI Taxonomy" id="1862640"/>
    <lineage>
        <taxon>Eukaryota</taxon>
        <taxon>Viridiplantae</taxon>
        <taxon>Streptophyta</taxon>
        <taxon>Embryophyta</taxon>
        <taxon>Tracheophyta</taxon>
        <taxon>Spermatophyta</taxon>
        <taxon>Magnoliopsida</taxon>
        <taxon>eudicotyledons</taxon>
        <taxon>Gunneridae</taxon>
        <taxon>Pentapetalae</taxon>
        <taxon>rosids</taxon>
        <taxon>fabids</taxon>
        <taxon>Malpighiales</taxon>
        <taxon>Erythroxylaceae</taxon>
        <taxon>Erythroxylum</taxon>
    </lineage>
</organism>
<dbReference type="GO" id="GO:0006820">
    <property type="term" value="P:monoatomic anion transport"/>
    <property type="evidence" value="ECO:0007669"/>
    <property type="project" value="TreeGrafter"/>
</dbReference>
<dbReference type="PANTHER" id="PTHR31618:SF20">
    <property type="entry name" value="MECHANOSENSITIVE ION CHANNEL PROTEIN 10"/>
    <property type="match status" value="1"/>
</dbReference>
<evidence type="ECO:0000256" key="9">
    <source>
        <dbReference type="SAM" id="MobiDB-lite"/>
    </source>
</evidence>
<dbReference type="InterPro" id="IPR023408">
    <property type="entry name" value="MscS_beta-dom_sf"/>
</dbReference>